<feature type="compositionally biased region" description="Low complexity" evidence="1">
    <location>
        <begin position="388"/>
        <end position="403"/>
    </location>
</feature>
<sequence>MRLVRLGRQPARIADDIRAALAALGRGSTVGGGIALIGPQPAGCAEPVDAILVLPKGVLIVIGVDLPDPAMRLEAPLRGQWKADGWPLVRTDEATNPATEALALSEAIGTRLAAELPSCPPVGTVVAVGPFVETVEQPPADLAGAVRVLHPTPTSMLAATVSLASAKRPCSAPTARALLDLLAPGTPSLDDDVLFAEGFYAAAKNERPALAEATVTVPVTPVPRQTHGGWASPQPSTPDPEPVVGEEPAPTERVEPPAEPEAPAEPVAEAPAERPPEPLPEPDEAEGLEPVVWPSEADSRGAEPVAPEPVAAVSPAPAAAPTAETPAAKAPSPRKPAVRWLPIAAIGLLAVLVITAIVSATSGGDDPAPVAASSAPPVTPAPPPPSSSSPAPTSTPSAEVALTSRASSADARCASHGFGDVQASLGRTSCSEVRRGSFDATVDGRKAAVSVAVVSFPDARTAEEFRKTADNPGGGGIIDVATEQSKWDGTAPRFEGAAYASALDGKSVRLVQAVWAAGTSSTEDPGLVRAAKAALTTSLGP</sequence>
<comment type="caution">
    <text evidence="2">The sequence shown here is derived from an EMBL/GenBank/DDBJ whole genome shotgun (WGS) entry which is preliminary data.</text>
</comment>
<evidence type="ECO:0000313" key="2">
    <source>
        <dbReference type="EMBL" id="GAA1986745.1"/>
    </source>
</evidence>
<reference evidence="3" key="1">
    <citation type="journal article" date="2019" name="Int. J. Syst. Evol. Microbiol.">
        <title>The Global Catalogue of Microorganisms (GCM) 10K type strain sequencing project: providing services to taxonomists for standard genome sequencing and annotation.</title>
        <authorList>
            <consortium name="The Broad Institute Genomics Platform"/>
            <consortium name="The Broad Institute Genome Sequencing Center for Infectious Disease"/>
            <person name="Wu L."/>
            <person name="Ma J."/>
        </authorList>
    </citation>
    <scope>NUCLEOTIDE SEQUENCE [LARGE SCALE GENOMIC DNA]</scope>
    <source>
        <strain evidence="3">JCM 14545</strain>
    </source>
</reference>
<dbReference type="Proteomes" id="UP001501116">
    <property type="component" value="Unassembled WGS sequence"/>
</dbReference>
<gene>
    <name evidence="2" type="ORF">GCM10009754_75920</name>
</gene>
<dbReference type="EMBL" id="BAAANN010000044">
    <property type="protein sequence ID" value="GAA1986745.1"/>
    <property type="molecule type" value="Genomic_DNA"/>
</dbReference>
<keyword evidence="3" id="KW-1185">Reference proteome</keyword>
<feature type="region of interest" description="Disordered" evidence="1">
    <location>
        <begin position="220"/>
        <end position="335"/>
    </location>
</feature>
<feature type="region of interest" description="Disordered" evidence="1">
    <location>
        <begin position="363"/>
        <end position="403"/>
    </location>
</feature>
<feature type="compositionally biased region" description="Low complexity" evidence="1">
    <location>
        <begin position="302"/>
        <end position="331"/>
    </location>
</feature>
<feature type="compositionally biased region" description="Low complexity" evidence="1">
    <location>
        <begin position="367"/>
        <end position="376"/>
    </location>
</feature>
<accession>A0ABP5DW10</accession>
<evidence type="ECO:0000256" key="1">
    <source>
        <dbReference type="SAM" id="MobiDB-lite"/>
    </source>
</evidence>
<organism evidence="2 3">
    <name type="scientific">Amycolatopsis minnesotensis</name>
    <dbReference type="NCBI Taxonomy" id="337894"/>
    <lineage>
        <taxon>Bacteria</taxon>
        <taxon>Bacillati</taxon>
        <taxon>Actinomycetota</taxon>
        <taxon>Actinomycetes</taxon>
        <taxon>Pseudonocardiales</taxon>
        <taxon>Pseudonocardiaceae</taxon>
        <taxon>Amycolatopsis</taxon>
    </lineage>
</organism>
<evidence type="ECO:0000313" key="3">
    <source>
        <dbReference type="Proteomes" id="UP001501116"/>
    </source>
</evidence>
<name>A0ABP5DW10_9PSEU</name>
<protein>
    <submittedName>
        <fullName evidence="2">Uncharacterized protein</fullName>
    </submittedName>
</protein>
<dbReference type="RefSeq" id="WP_344430055.1">
    <property type="nucleotide sequence ID" value="NZ_BAAANN010000044.1"/>
</dbReference>
<proteinExistence type="predicted"/>
<feature type="compositionally biased region" description="Pro residues" evidence="1">
    <location>
        <begin position="377"/>
        <end position="387"/>
    </location>
</feature>